<dbReference type="GO" id="GO:0034464">
    <property type="term" value="C:BBSome"/>
    <property type="evidence" value="ECO:0007669"/>
    <property type="project" value="TreeGrafter"/>
</dbReference>
<proteinExistence type="predicted"/>
<dbReference type="PANTHER" id="PTHR16074:SF4">
    <property type="entry name" value="BARDET-BIEDL SYNDROME 7 PROTEIN"/>
    <property type="match status" value="1"/>
</dbReference>
<dbReference type="Proteomes" id="UP000594262">
    <property type="component" value="Unplaced"/>
</dbReference>
<dbReference type="OrthoDB" id="414590at2759"/>
<protein>
    <recommendedName>
        <fullName evidence="8">Bardet-Biedl syndrome 7 protein homolog</fullName>
    </recommendedName>
</protein>
<dbReference type="GO" id="GO:0008104">
    <property type="term" value="P:intracellular protein localization"/>
    <property type="evidence" value="ECO:0007669"/>
    <property type="project" value="TreeGrafter"/>
</dbReference>
<dbReference type="EnsemblMetazoa" id="CLYHEMT008145.1">
    <property type="protein sequence ID" value="CLYHEMP008145.1"/>
    <property type="gene ID" value="CLYHEMG008145"/>
</dbReference>
<feature type="coiled-coil region" evidence="1">
    <location>
        <begin position="639"/>
        <end position="666"/>
    </location>
</feature>
<evidence type="ECO:0000259" key="3">
    <source>
        <dbReference type="Pfam" id="PF23360"/>
    </source>
</evidence>
<dbReference type="PANTHER" id="PTHR16074">
    <property type="entry name" value="BARDET-BIEDL SYNDROME 7 PROTEIN"/>
    <property type="match status" value="1"/>
</dbReference>
<dbReference type="InterPro" id="IPR056334">
    <property type="entry name" value="BBS7_GAE_dom"/>
</dbReference>
<evidence type="ECO:0000259" key="2">
    <source>
        <dbReference type="Pfam" id="PF23349"/>
    </source>
</evidence>
<sequence>MLALNLSRVDYLQVGVTSNKCMSVIPTAGGSSSKPTTQRIVVGDYEGVVTCFNIKKHVPNISFKTLPLNNKILRLCMGARAGPLMEKVYVCSGNEVYGFNKKGKGFLKFDSNLTESIQTMYADNLDLYLCGKYICNHYHDCIDSNYYLSPDLINDIVVLPESGGHKPMPILACQDRVLRALNGSDLYYEVEIPGSPSVAVLGSQAENGADSVVYGTADGKIGLVQLNASAPEHVWEIGNEKQSGDVLSLDLYDVSSNGTKDLLVGRADGVIEVYGFDEGSNPFQHYKYTLSESITAVSGGSVCAPGYQEVAVSTYTGWILGLTSEPQQRQTGMQGSNTNDPVTAEIKQKITDLNAEIEELQGLVLKERDKYQQTANSKTAVSAVPMFEINDRFQLNHGDASYTLSIEVLMPIDIILLQSDVPVDLLDVEKNSAVVSYSSCDPESGNFLLATYRCQANTTRLELKIRTIEGQHGHLQAYITPRLQPKTCIMKQYQIKPLSLHQRSHVFDQDRPHNELKLSGQFSQAEIHSWVYHALPEVPERVPMENEISFYFVSTFLDTQLECRYSKGQATFRSDNISTISILKDVLSKEATKRKMNLNISCDLNEDSIPNVLYRIHPKLEYQLLLAKRVQLIDGLKELETYEGNVDFLTEEYREILENADILQAEFKKQPCHLERLYGMITDLYIDRHKFKGQNVKNKVSQLISILDNYDLDSLLEFFQES</sequence>
<dbReference type="Pfam" id="PF23349">
    <property type="entry name" value="BBS7_hp"/>
    <property type="match status" value="1"/>
</dbReference>
<dbReference type="Pfam" id="PF23360">
    <property type="entry name" value="BBS7_GAE"/>
    <property type="match status" value="1"/>
</dbReference>
<evidence type="ECO:0000259" key="5">
    <source>
        <dbReference type="Pfam" id="PF23743"/>
    </source>
</evidence>
<dbReference type="SUPFAM" id="SSF50978">
    <property type="entry name" value="WD40 repeat-like"/>
    <property type="match status" value="1"/>
</dbReference>
<dbReference type="AlphaFoldDB" id="A0A7M5VC08"/>
<dbReference type="Pfam" id="PF23743">
    <property type="entry name" value="Beta-prop_BBS7"/>
    <property type="match status" value="1"/>
</dbReference>
<evidence type="ECO:0008006" key="8">
    <source>
        <dbReference type="Google" id="ProtNLM"/>
    </source>
</evidence>
<reference evidence="6" key="1">
    <citation type="submission" date="2021-01" db="UniProtKB">
        <authorList>
            <consortium name="EnsemblMetazoa"/>
        </authorList>
    </citation>
    <scope>IDENTIFICATION</scope>
</reference>
<keyword evidence="7" id="KW-1185">Reference proteome</keyword>
<dbReference type="RefSeq" id="XP_066926836.1">
    <property type="nucleotide sequence ID" value="XM_067070735.1"/>
</dbReference>
<dbReference type="GO" id="GO:0016020">
    <property type="term" value="C:membrane"/>
    <property type="evidence" value="ECO:0007669"/>
    <property type="project" value="TreeGrafter"/>
</dbReference>
<evidence type="ECO:0000313" key="6">
    <source>
        <dbReference type="EnsemblMetazoa" id="CLYHEMP008145.1"/>
    </source>
</evidence>
<name>A0A7M5VC08_9CNID</name>
<accession>A0A7M5VC08</accession>
<dbReference type="InterPro" id="IPR056335">
    <property type="entry name" value="BBS7_hairpin"/>
</dbReference>
<evidence type="ECO:0000259" key="4">
    <source>
        <dbReference type="Pfam" id="PF23361"/>
    </source>
</evidence>
<evidence type="ECO:0000256" key="1">
    <source>
        <dbReference type="SAM" id="Coils"/>
    </source>
</evidence>
<feature type="domain" description="BBS7 GAE" evidence="3">
    <location>
        <begin position="385"/>
        <end position="493"/>
    </location>
</feature>
<dbReference type="Pfam" id="PF23361">
    <property type="entry name" value="BBS7_pf"/>
    <property type="match status" value="1"/>
</dbReference>
<evidence type="ECO:0000313" key="7">
    <source>
        <dbReference type="Proteomes" id="UP000594262"/>
    </source>
</evidence>
<dbReference type="GO" id="GO:0005930">
    <property type="term" value="C:axoneme"/>
    <property type="evidence" value="ECO:0007669"/>
    <property type="project" value="TreeGrafter"/>
</dbReference>
<feature type="coiled-coil region" evidence="1">
    <location>
        <begin position="343"/>
        <end position="370"/>
    </location>
</feature>
<feature type="domain" description="BBS7 platform" evidence="4">
    <location>
        <begin position="501"/>
        <end position="603"/>
    </location>
</feature>
<feature type="domain" description="BBS7 beta-propeller" evidence="5">
    <location>
        <begin position="22"/>
        <end position="324"/>
    </location>
</feature>
<dbReference type="InterPro" id="IPR056332">
    <property type="entry name" value="Beta-prop_BBS7"/>
</dbReference>
<feature type="domain" description="BBS7 helical hairpin" evidence="2">
    <location>
        <begin position="606"/>
        <end position="719"/>
    </location>
</feature>
<dbReference type="GO" id="GO:0036064">
    <property type="term" value="C:ciliary basal body"/>
    <property type="evidence" value="ECO:0007669"/>
    <property type="project" value="TreeGrafter"/>
</dbReference>
<dbReference type="InterPro" id="IPR036322">
    <property type="entry name" value="WD40_repeat_dom_sf"/>
</dbReference>
<dbReference type="GO" id="GO:0043005">
    <property type="term" value="C:neuron projection"/>
    <property type="evidence" value="ECO:0007669"/>
    <property type="project" value="TreeGrafter"/>
</dbReference>
<keyword evidence="1" id="KW-0175">Coiled coil</keyword>
<organism evidence="6 7">
    <name type="scientific">Clytia hemisphaerica</name>
    <dbReference type="NCBI Taxonomy" id="252671"/>
    <lineage>
        <taxon>Eukaryota</taxon>
        <taxon>Metazoa</taxon>
        <taxon>Cnidaria</taxon>
        <taxon>Hydrozoa</taxon>
        <taxon>Hydroidolina</taxon>
        <taxon>Leptothecata</taxon>
        <taxon>Obeliida</taxon>
        <taxon>Clytiidae</taxon>
        <taxon>Clytia</taxon>
    </lineage>
</organism>
<dbReference type="GO" id="GO:0060271">
    <property type="term" value="P:cilium assembly"/>
    <property type="evidence" value="ECO:0007669"/>
    <property type="project" value="TreeGrafter"/>
</dbReference>
<dbReference type="InterPro" id="IPR056333">
    <property type="entry name" value="BBS7_pf_dom"/>
</dbReference>
<dbReference type="GeneID" id="136814219"/>